<proteinExistence type="predicted"/>
<dbReference type="InterPro" id="IPR012340">
    <property type="entry name" value="NA-bd_OB-fold"/>
</dbReference>
<keyword evidence="1" id="KW-0813">Transport</keyword>
<dbReference type="EMBL" id="CADCTK010000012">
    <property type="protein sequence ID" value="CAA9209918.1"/>
    <property type="molecule type" value="Genomic_DNA"/>
</dbReference>
<dbReference type="SUPFAM" id="SSF50331">
    <property type="entry name" value="MOP-like"/>
    <property type="match status" value="1"/>
</dbReference>
<name>A0A6J4GXZ9_9CHLR</name>
<dbReference type="GO" id="GO:0005524">
    <property type="term" value="F:ATP binding"/>
    <property type="evidence" value="ECO:0007669"/>
    <property type="project" value="UniProtKB-KW"/>
</dbReference>
<evidence type="ECO:0000256" key="1">
    <source>
        <dbReference type="ARBA" id="ARBA00022448"/>
    </source>
</evidence>
<dbReference type="FunFam" id="3.40.50.300:FF:000042">
    <property type="entry name" value="Maltose/maltodextrin ABC transporter, ATP-binding protein"/>
    <property type="match status" value="1"/>
</dbReference>
<dbReference type="PANTHER" id="PTHR43875">
    <property type="entry name" value="MALTODEXTRIN IMPORT ATP-BINDING PROTEIN MSMX"/>
    <property type="match status" value="1"/>
</dbReference>
<protein>
    <submittedName>
        <fullName evidence="5">Molybdenum transport ATP-binding protein ModC</fullName>
    </submittedName>
</protein>
<dbReference type="InterPro" id="IPR017871">
    <property type="entry name" value="ABC_transporter-like_CS"/>
</dbReference>
<evidence type="ECO:0000313" key="5">
    <source>
        <dbReference type="EMBL" id="CAA9209918.1"/>
    </source>
</evidence>
<dbReference type="SMART" id="SM00382">
    <property type="entry name" value="AAA"/>
    <property type="match status" value="1"/>
</dbReference>
<evidence type="ECO:0000256" key="3">
    <source>
        <dbReference type="ARBA" id="ARBA00022840"/>
    </source>
</evidence>
<keyword evidence="2" id="KW-0547">Nucleotide-binding</keyword>
<dbReference type="SUPFAM" id="SSF52540">
    <property type="entry name" value="P-loop containing nucleoside triphosphate hydrolases"/>
    <property type="match status" value="1"/>
</dbReference>
<gene>
    <name evidence="5" type="ORF">AVDCRST_MAG26-45</name>
</gene>
<dbReference type="AlphaFoldDB" id="A0A6J4GXZ9"/>
<dbReference type="PROSITE" id="PS00211">
    <property type="entry name" value="ABC_TRANSPORTER_1"/>
    <property type="match status" value="1"/>
</dbReference>
<dbReference type="InterPro" id="IPR008995">
    <property type="entry name" value="Mo/tungstate-bd_C_term_dom"/>
</dbReference>
<dbReference type="PROSITE" id="PS50893">
    <property type="entry name" value="ABC_TRANSPORTER_2"/>
    <property type="match status" value="1"/>
</dbReference>
<evidence type="ECO:0000256" key="2">
    <source>
        <dbReference type="ARBA" id="ARBA00022741"/>
    </source>
</evidence>
<organism evidence="5">
    <name type="scientific">uncultured Chloroflexia bacterium</name>
    <dbReference type="NCBI Taxonomy" id="1672391"/>
    <lineage>
        <taxon>Bacteria</taxon>
        <taxon>Bacillati</taxon>
        <taxon>Chloroflexota</taxon>
        <taxon>Chloroflexia</taxon>
        <taxon>environmental samples</taxon>
    </lineage>
</organism>
<evidence type="ECO:0000259" key="4">
    <source>
        <dbReference type="PROSITE" id="PS50893"/>
    </source>
</evidence>
<dbReference type="InterPro" id="IPR040582">
    <property type="entry name" value="OB_MalK-like"/>
</dbReference>
<sequence length="361" mass="40187">MEIRIEGLTKRYGEVAAVDDLTLRVGEGEFVALLGPSGCGKTTTLLMLAGILRPTGGTLRFGERVVNHVPPQERNIGMVFQSYALYPHMTAYRNITYPLRLRRTPENEMRERVKKVAERLEIGMLLDRRPGELSGGQQQRVALARALIKQPDLLLFDEPLSNLDARLRLTMRSEIKRLQRDLRITSVYVTHDQVEALTMADQIAVLRGGKLEAFGRPNELYERPQTRFVASFIGHPPMNLLPAHLHYDGELRLKVAETDLGVPASISQRLNGNGRAGREVLLGIRPEDIVPAADGQIAGEVDLVEPLGRDDMLIVRAGDTQIHALAPAASGFDTGRHVQLKLNTERLHLFDPETEHSLLSS</sequence>
<feature type="domain" description="ABC transporter" evidence="4">
    <location>
        <begin position="3"/>
        <end position="233"/>
    </location>
</feature>
<dbReference type="GO" id="GO:0140359">
    <property type="term" value="F:ABC-type transporter activity"/>
    <property type="evidence" value="ECO:0007669"/>
    <property type="project" value="InterPro"/>
</dbReference>
<dbReference type="PANTHER" id="PTHR43875:SF1">
    <property type="entry name" value="OSMOPROTECTIVE COMPOUNDS UPTAKE ATP-BINDING PROTEIN GGTA"/>
    <property type="match status" value="1"/>
</dbReference>
<dbReference type="GO" id="GO:0008643">
    <property type="term" value="P:carbohydrate transport"/>
    <property type="evidence" value="ECO:0007669"/>
    <property type="project" value="InterPro"/>
</dbReference>
<dbReference type="Gene3D" id="2.40.50.100">
    <property type="match status" value="1"/>
</dbReference>
<dbReference type="InterPro" id="IPR015855">
    <property type="entry name" value="ABC_transpr_MalK-like"/>
</dbReference>
<keyword evidence="3 5" id="KW-0067">ATP-binding</keyword>
<reference evidence="5" key="1">
    <citation type="submission" date="2020-02" db="EMBL/GenBank/DDBJ databases">
        <authorList>
            <person name="Meier V. D."/>
        </authorList>
    </citation>
    <scope>NUCLEOTIDE SEQUENCE</scope>
    <source>
        <strain evidence="5">AVDCRST_MAG26</strain>
    </source>
</reference>
<dbReference type="InterPro" id="IPR003593">
    <property type="entry name" value="AAA+_ATPase"/>
</dbReference>
<dbReference type="Pfam" id="PF00005">
    <property type="entry name" value="ABC_tran"/>
    <property type="match status" value="1"/>
</dbReference>
<dbReference type="CDD" id="cd03301">
    <property type="entry name" value="ABC_MalK_N"/>
    <property type="match status" value="1"/>
</dbReference>
<dbReference type="Gene3D" id="2.40.50.140">
    <property type="entry name" value="Nucleic acid-binding proteins"/>
    <property type="match status" value="1"/>
</dbReference>
<dbReference type="GO" id="GO:0016887">
    <property type="term" value="F:ATP hydrolysis activity"/>
    <property type="evidence" value="ECO:0007669"/>
    <property type="project" value="InterPro"/>
</dbReference>
<dbReference type="Gene3D" id="3.40.50.300">
    <property type="entry name" value="P-loop containing nucleotide triphosphate hydrolases"/>
    <property type="match status" value="1"/>
</dbReference>
<dbReference type="InterPro" id="IPR047641">
    <property type="entry name" value="ABC_transpr_MalK/UgpC-like"/>
</dbReference>
<dbReference type="Pfam" id="PF17912">
    <property type="entry name" value="OB_MalK"/>
    <property type="match status" value="1"/>
</dbReference>
<dbReference type="InterPro" id="IPR003439">
    <property type="entry name" value="ABC_transporter-like_ATP-bd"/>
</dbReference>
<dbReference type="InterPro" id="IPR027417">
    <property type="entry name" value="P-loop_NTPase"/>
</dbReference>
<accession>A0A6J4GXZ9</accession>
<dbReference type="GO" id="GO:0055052">
    <property type="term" value="C:ATP-binding cassette (ABC) transporter complex, substrate-binding subunit-containing"/>
    <property type="evidence" value="ECO:0007669"/>
    <property type="project" value="TreeGrafter"/>
</dbReference>